<dbReference type="Proteomes" id="UP000319731">
    <property type="component" value="Unassembled WGS sequence"/>
</dbReference>
<reference evidence="4 5" key="1">
    <citation type="journal article" date="2019" name="Sci. Rep.">
        <title>Comparative genomics of chytrid fungi reveal insights into the obligate biotrophic and pathogenic lifestyle of Synchytrium endobioticum.</title>
        <authorList>
            <person name="van de Vossenberg B.T.L.H."/>
            <person name="Warris S."/>
            <person name="Nguyen H.D.T."/>
            <person name="van Gent-Pelzer M.P.E."/>
            <person name="Joly D.L."/>
            <person name="van de Geest H.C."/>
            <person name="Bonants P.J.M."/>
            <person name="Smith D.S."/>
            <person name="Levesque C.A."/>
            <person name="van der Lee T.A.J."/>
        </authorList>
    </citation>
    <scope>NUCLEOTIDE SEQUENCE [LARGE SCALE GENOMIC DNA]</scope>
    <source>
        <strain evidence="4 5">JEL517</strain>
    </source>
</reference>
<dbReference type="EMBL" id="QEAO01000001">
    <property type="protein sequence ID" value="TPX38010.1"/>
    <property type="molecule type" value="Genomic_DNA"/>
</dbReference>
<keyword evidence="2" id="KW-0472">Membrane</keyword>
<dbReference type="RefSeq" id="XP_031027725.1">
    <property type="nucleotide sequence ID" value="XM_031165933.1"/>
</dbReference>
<protein>
    <recommendedName>
        <fullName evidence="3">Endo-beta-1,6-galactanase-like domain-containing protein</fullName>
    </recommendedName>
</protein>
<dbReference type="InterPro" id="IPR039743">
    <property type="entry name" value="6GAL/EXGAL"/>
</dbReference>
<dbReference type="SUPFAM" id="SSF51445">
    <property type="entry name" value="(Trans)glycosidases"/>
    <property type="match status" value="1"/>
</dbReference>
<dbReference type="GeneID" id="42001230"/>
<organism evidence="4 5">
    <name type="scientific">Synchytrium microbalum</name>
    <dbReference type="NCBI Taxonomy" id="1806994"/>
    <lineage>
        <taxon>Eukaryota</taxon>
        <taxon>Fungi</taxon>
        <taxon>Fungi incertae sedis</taxon>
        <taxon>Chytridiomycota</taxon>
        <taxon>Chytridiomycota incertae sedis</taxon>
        <taxon>Chytridiomycetes</taxon>
        <taxon>Synchytriales</taxon>
        <taxon>Synchytriaceae</taxon>
        <taxon>Synchytrium</taxon>
    </lineage>
</organism>
<dbReference type="Gene3D" id="3.20.20.80">
    <property type="entry name" value="Glycosidases"/>
    <property type="match status" value="1"/>
</dbReference>
<dbReference type="Pfam" id="PF14587">
    <property type="entry name" value="Glyco_hydr_30_2"/>
    <property type="match status" value="1"/>
</dbReference>
<dbReference type="STRING" id="1806994.A0A507C8U5"/>
<evidence type="ECO:0000256" key="1">
    <source>
        <dbReference type="SAM" id="MobiDB-lite"/>
    </source>
</evidence>
<dbReference type="InterPro" id="IPR017853">
    <property type="entry name" value="GH"/>
</dbReference>
<sequence>MEGANKFQHSYGRPSISQHEPVHYRQPKRTSYRWCIVLGVLVLLIAAGIGAYFGITQAMKSSSSSSNSTSSGSGSAASPTPFSPVAFNASTYKPTHTLKNYNLVDGKAFYGFGVALAWWARNLGTNYWNTTTFDHVLDLLFDINKGLGLTIVRYNIGGTVTAGSCNFAYMRDMPAVQTSASAALNMEQDYAQKRTFLGAMARGVQTVEMFSSSPPQWLTKNGNTCGNWGGGSNLDSSNYQAFANYLTQVVVYYRDNYNINVFSVSPFSEPNAYWWQPGSTAQEGCHFEPSEAAAFASVLASTLKAANLNTLVAGTDEVDYAVGASVLSSIGSNSGGISKVGVHGYYDPGASARQNFKAAANAMGKTIIWMTELGTAGQDMYDNQDYTVRTLGGIGLARNIISDIVYTGATGWLYWQAVDGGTWGLLSSANGDPGNFFLGKQYYTFMQFSKWLRPGMDIIALDQSDPPSFLVARNTAAHQMVIVLKNQDFNQNSYALDISAYALGINSTSRTSNVTMAVYRTSDSENHASVALDSNNFGYGANSVVLIANVPQVSVTTVVLSGLTWSV</sequence>
<dbReference type="PANTHER" id="PTHR42767">
    <property type="entry name" value="ENDO-BETA-1,6-GALACTANASE"/>
    <property type="match status" value="1"/>
</dbReference>
<feature type="transmembrane region" description="Helical" evidence="2">
    <location>
        <begin position="34"/>
        <end position="55"/>
    </location>
</feature>
<dbReference type="AlphaFoldDB" id="A0A507C8U5"/>
<dbReference type="PANTHER" id="PTHR42767:SF1">
    <property type="entry name" value="ENDO-BETA-1,6-GALACTANASE-LIKE DOMAIN-CONTAINING PROTEIN"/>
    <property type="match status" value="1"/>
</dbReference>
<feature type="region of interest" description="Disordered" evidence="1">
    <location>
        <begin position="1"/>
        <end position="22"/>
    </location>
</feature>
<comment type="caution">
    <text evidence="4">The sequence shown here is derived from an EMBL/GenBank/DDBJ whole genome shotgun (WGS) entry which is preliminary data.</text>
</comment>
<accession>A0A507C8U5</accession>
<dbReference type="InterPro" id="IPR039514">
    <property type="entry name" value="6GAL-like"/>
</dbReference>
<evidence type="ECO:0000259" key="3">
    <source>
        <dbReference type="Pfam" id="PF14587"/>
    </source>
</evidence>
<evidence type="ECO:0000256" key="2">
    <source>
        <dbReference type="SAM" id="Phobius"/>
    </source>
</evidence>
<evidence type="ECO:0000313" key="4">
    <source>
        <dbReference type="EMBL" id="TPX38010.1"/>
    </source>
</evidence>
<dbReference type="GO" id="GO:0004553">
    <property type="term" value="F:hydrolase activity, hydrolyzing O-glycosyl compounds"/>
    <property type="evidence" value="ECO:0007669"/>
    <property type="project" value="InterPro"/>
</dbReference>
<name>A0A507C8U5_9FUNG</name>
<keyword evidence="5" id="KW-1185">Reference proteome</keyword>
<evidence type="ECO:0000313" key="5">
    <source>
        <dbReference type="Proteomes" id="UP000319731"/>
    </source>
</evidence>
<keyword evidence="2" id="KW-1133">Transmembrane helix</keyword>
<keyword evidence="2" id="KW-0812">Transmembrane</keyword>
<proteinExistence type="predicted"/>
<dbReference type="OrthoDB" id="2012278at2759"/>
<gene>
    <name evidence="4" type="ORF">SmJEL517_g00003</name>
</gene>
<feature type="domain" description="Endo-beta-1,6-galactanase-like" evidence="3">
    <location>
        <begin position="111"/>
        <end position="313"/>
    </location>
</feature>